<name>A0A7X0AU25_9PROT</name>
<dbReference type="InterPro" id="IPR023867">
    <property type="entry name" value="Sulphatase_maturase_rSAM"/>
</dbReference>
<dbReference type="Gene3D" id="3.20.20.70">
    <property type="entry name" value="Aldolase class I"/>
    <property type="match status" value="1"/>
</dbReference>
<dbReference type="InterPro" id="IPR058240">
    <property type="entry name" value="rSAM_sf"/>
</dbReference>
<dbReference type="SUPFAM" id="SSF102114">
    <property type="entry name" value="Radical SAM enzymes"/>
    <property type="match status" value="1"/>
</dbReference>
<comment type="caution">
    <text evidence="1">The sequence shown here is derived from an EMBL/GenBank/DDBJ whole genome shotgun (WGS) entry which is preliminary data.</text>
</comment>
<reference evidence="1 2" key="1">
    <citation type="submission" date="2020-08" db="EMBL/GenBank/DDBJ databases">
        <title>Genomic Encyclopedia of Type Strains, Phase IV (KMG-IV): sequencing the most valuable type-strain genomes for metagenomic binning, comparative biology and taxonomic classification.</title>
        <authorList>
            <person name="Goeker M."/>
        </authorList>
    </citation>
    <scope>NUCLEOTIDE SEQUENCE [LARGE SCALE GENOMIC DNA]</scope>
    <source>
        <strain evidence="1 2">DSM 22198</strain>
    </source>
</reference>
<dbReference type="AlphaFoldDB" id="A0A7X0AU25"/>
<evidence type="ECO:0000313" key="1">
    <source>
        <dbReference type="EMBL" id="MBB6250085.1"/>
    </source>
</evidence>
<accession>A0A7X0AU25</accession>
<organism evidence="1 2">
    <name type="scientific">Nitrospirillum iridis</name>
    <dbReference type="NCBI Taxonomy" id="765888"/>
    <lineage>
        <taxon>Bacteria</taxon>
        <taxon>Pseudomonadati</taxon>
        <taxon>Pseudomonadota</taxon>
        <taxon>Alphaproteobacteria</taxon>
        <taxon>Rhodospirillales</taxon>
        <taxon>Azospirillaceae</taxon>
        <taxon>Nitrospirillum</taxon>
    </lineage>
</organism>
<dbReference type="InterPro" id="IPR013785">
    <property type="entry name" value="Aldolase_TIM"/>
</dbReference>
<dbReference type="Proteomes" id="UP000539175">
    <property type="component" value="Unassembled WGS sequence"/>
</dbReference>
<dbReference type="GO" id="GO:0016491">
    <property type="term" value="F:oxidoreductase activity"/>
    <property type="evidence" value="ECO:0007669"/>
    <property type="project" value="InterPro"/>
</dbReference>
<evidence type="ECO:0000313" key="2">
    <source>
        <dbReference type="Proteomes" id="UP000539175"/>
    </source>
</evidence>
<dbReference type="PANTHER" id="PTHR43273:SF8">
    <property type="entry name" value="RADICAL SAM DOMAIN PROTEIN"/>
    <property type="match status" value="1"/>
</dbReference>
<protein>
    <recommendedName>
        <fullName evidence="3">Radical SAM protein</fullName>
    </recommendedName>
</protein>
<dbReference type="EMBL" id="JACIIZ010000002">
    <property type="protein sequence ID" value="MBB6250085.1"/>
    <property type="molecule type" value="Genomic_DNA"/>
</dbReference>
<keyword evidence="2" id="KW-1185">Reference proteome</keyword>
<gene>
    <name evidence="1" type="ORF">FHS74_000626</name>
</gene>
<evidence type="ECO:0008006" key="3">
    <source>
        <dbReference type="Google" id="ProtNLM"/>
    </source>
</evidence>
<dbReference type="PANTHER" id="PTHR43273">
    <property type="entry name" value="ANAEROBIC SULFATASE-MATURATING ENZYME HOMOLOG ASLB-RELATED"/>
    <property type="match status" value="1"/>
</dbReference>
<sequence>MTTAESIADFLRQGVIDLGAEAVTIDMHGGEPLMIKKDSFIAICDIFSSRLDPVCHLQFKVQTNGMLVDDEWISIFSNYNFSIGVSIDGPRDYNDLERVDHRGRGTYDGTAAGILKLQAAAAAQRIGRVGALCVINPRFDARLTYRHFVDDLGFTGMDFLLPLDDHDTFDPTLAEGYGHYLCDLFDEWARDDNPAIQVRILKNALIVLSQGRAGIRRIDDEYHHGHQALTISSNGDIGPDDTLRATSGNFFESGVNVANTPLIDFINRPMFQELTESRRNLPAKCRECCWKNACRGGRPINRFSAKRRFDNPSVICDGLQDFFSHVAAYLLRHGLSYERLQEALGLLEAA</sequence>
<proteinExistence type="predicted"/>